<keyword evidence="2" id="KW-1185">Reference proteome</keyword>
<name>A0A371D979_9APHY</name>
<dbReference type="Proteomes" id="UP000256964">
    <property type="component" value="Unassembled WGS sequence"/>
</dbReference>
<dbReference type="AlphaFoldDB" id="A0A371D979"/>
<organism evidence="1 2">
    <name type="scientific">Lentinus brumalis</name>
    <dbReference type="NCBI Taxonomy" id="2498619"/>
    <lineage>
        <taxon>Eukaryota</taxon>
        <taxon>Fungi</taxon>
        <taxon>Dikarya</taxon>
        <taxon>Basidiomycota</taxon>
        <taxon>Agaricomycotina</taxon>
        <taxon>Agaricomycetes</taxon>
        <taxon>Polyporales</taxon>
        <taxon>Polyporaceae</taxon>
        <taxon>Lentinus</taxon>
    </lineage>
</organism>
<dbReference type="EMBL" id="KZ857407">
    <property type="protein sequence ID" value="RDX49095.1"/>
    <property type="molecule type" value="Genomic_DNA"/>
</dbReference>
<accession>A0A371D979</accession>
<protein>
    <submittedName>
        <fullName evidence="1">Uncharacterized protein</fullName>
    </submittedName>
</protein>
<sequence>MSGSHTSALTSRIIIPSTPLAPVTLILSARRENSRGVVEVSVAPYETVAFTPTCAKPAVIELVSRHVQRSSCYAVKHTLTPLCGDTICYPRTQLLPSGSSRRSEDSSCRLPPAGGRASWYPSSMHVLDQVLHANRYSSTTLHDVTWWLIRYQVLMVQPHVVWPWSQS</sequence>
<proteinExistence type="predicted"/>
<reference evidence="1 2" key="1">
    <citation type="journal article" date="2018" name="Biotechnol. Biofuels">
        <title>Integrative visual omics of the white-rot fungus Polyporus brumalis exposes the biotechnological potential of its oxidative enzymes for delignifying raw plant biomass.</title>
        <authorList>
            <person name="Miyauchi S."/>
            <person name="Rancon A."/>
            <person name="Drula E."/>
            <person name="Hage H."/>
            <person name="Chaduli D."/>
            <person name="Favel A."/>
            <person name="Grisel S."/>
            <person name="Henrissat B."/>
            <person name="Herpoel-Gimbert I."/>
            <person name="Ruiz-Duenas F.J."/>
            <person name="Chevret D."/>
            <person name="Hainaut M."/>
            <person name="Lin J."/>
            <person name="Wang M."/>
            <person name="Pangilinan J."/>
            <person name="Lipzen A."/>
            <person name="Lesage-Meessen L."/>
            <person name="Navarro D."/>
            <person name="Riley R."/>
            <person name="Grigoriev I.V."/>
            <person name="Zhou S."/>
            <person name="Raouche S."/>
            <person name="Rosso M.N."/>
        </authorList>
    </citation>
    <scope>NUCLEOTIDE SEQUENCE [LARGE SCALE GENOMIC DNA]</scope>
    <source>
        <strain evidence="1 2">BRFM 1820</strain>
    </source>
</reference>
<gene>
    <name evidence="1" type="ORF">OH76DRAFT_1418607</name>
</gene>
<evidence type="ECO:0000313" key="2">
    <source>
        <dbReference type="Proteomes" id="UP000256964"/>
    </source>
</evidence>
<evidence type="ECO:0000313" key="1">
    <source>
        <dbReference type="EMBL" id="RDX49095.1"/>
    </source>
</evidence>